<dbReference type="GO" id="GO:0051082">
    <property type="term" value="F:unfolded protein binding"/>
    <property type="evidence" value="ECO:0007669"/>
    <property type="project" value="TreeGrafter"/>
</dbReference>
<dbReference type="VEuPathDB" id="FungiDB:ASPZODRAFT_1290455"/>
<evidence type="ECO:0000256" key="6">
    <source>
        <dbReference type="ARBA" id="ARBA00022824"/>
    </source>
</evidence>
<evidence type="ECO:0000256" key="11">
    <source>
        <dbReference type="SAM" id="SignalP"/>
    </source>
</evidence>
<dbReference type="GO" id="GO:0005789">
    <property type="term" value="C:endoplasmic reticulum membrane"/>
    <property type="evidence" value="ECO:0007669"/>
    <property type="project" value="UniProtKB-SubCell"/>
</dbReference>
<dbReference type="AlphaFoldDB" id="A0A1L9S6A0"/>
<evidence type="ECO:0000256" key="10">
    <source>
        <dbReference type="PIRNR" id="PIRNR017290"/>
    </source>
</evidence>
<evidence type="ECO:0000256" key="5">
    <source>
        <dbReference type="ARBA" id="ARBA00022729"/>
    </source>
</evidence>
<evidence type="ECO:0000313" key="13">
    <source>
        <dbReference type="Proteomes" id="UP000184188"/>
    </source>
</evidence>
<keyword evidence="7" id="KW-1133">Transmembrane helix</keyword>
<sequence length="267" mass="29744">MLSTLVCLGLLVTAGQASSNASDLVGTWSTKTRKVITGPVGDHDPLAVIVRVHSDYLQTFYDPVNDTLLEPSLTGYSYSFTSDGHYEEAYYRAIPNPADPACPKGIMQWQHGTYTVSSDNELKLTPIAVDGRQLLSEPCSYDVGIYTRYNETETFPGFKVYTDPYHGVKRLDLTSFDGSLLHPMYLVYKPPEMLPTSTLNPTVTETVSAKRKRDLFTTDEEREERVVGSPYGTLAVRKRTVEPASADRWWWFGVVLTSAGGVMMLTF</sequence>
<evidence type="ECO:0000256" key="8">
    <source>
        <dbReference type="ARBA" id="ARBA00023136"/>
    </source>
</evidence>
<proteinExistence type="inferred from homology"/>
<dbReference type="GeneID" id="34608644"/>
<comment type="similarity">
    <text evidence="2 10">Belongs to the ROT1 family.</text>
</comment>
<evidence type="ECO:0000313" key="12">
    <source>
        <dbReference type="EMBL" id="OJJ42699.1"/>
    </source>
</evidence>
<dbReference type="RefSeq" id="XP_022577209.1">
    <property type="nucleotide sequence ID" value="XM_022722179.1"/>
</dbReference>
<keyword evidence="13" id="KW-1185">Reference proteome</keyword>
<dbReference type="STRING" id="1073090.A0A1L9S6A0"/>
<dbReference type="EMBL" id="KV878357">
    <property type="protein sequence ID" value="OJJ42699.1"/>
    <property type="molecule type" value="Genomic_DNA"/>
</dbReference>
<dbReference type="InterPro" id="IPR019623">
    <property type="entry name" value="Rot1"/>
</dbReference>
<dbReference type="PANTHER" id="PTHR28090:SF1">
    <property type="entry name" value="PROTEIN ROT1"/>
    <property type="match status" value="1"/>
</dbReference>
<dbReference type="PIRSF" id="PIRSF017290">
    <property type="entry name" value="ROT1_prd"/>
    <property type="match status" value="1"/>
</dbReference>
<keyword evidence="8 10" id="KW-0472">Membrane</keyword>
<organism evidence="12 13">
    <name type="scientific">Penicilliopsis zonata CBS 506.65</name>
    <dbReference type="NCBI Taxonomy" id="1073090"/>
    <lineage>
        <taxon>Eukaryota</taxon>
        <taxon>Fungi</taxon>
        <taxon>Dikarya</taxon>
        <taxon>Ascomycota</taxon>
        <taxon>Pezizomycotina</taxon>
        <taxon>Eurotiomycetes</taxon>
        <taxon>Eurotiomycetidae</taxon>
        <taxon>Eurotiales</taxon>
        <taxon>Aspergillaceae</taxon>
        <taxon>Penicilliopsis</taxon>
    </lineage>
</organism>
<comment type="subcellular location">
    <subcellularLocation>
        <location evidence="1">Endoplasmic reticulum membrane</location>
        <topology evidence="1">Single-pass type I membrane protein</topology>
    </subcellularLocation>
</comment>
<dbReference type="Pfam" id="PF10681">
    <property type="entry name" value="Rot1"/>
    <property type="match status" value="1"/>
</dbReference>
<dbReference type="OrthoDB" id="5327821at2759"/>
<reference evidence="13" key="1">
    <citation type="journal article" date="2017" name="Genome Biol.">
        <title>Comparative genomics reveals high biological diversity and specific adaptations in the industrially and medically important fungal genus Aspergillus.</title>
        <authorList>
            <person name="de Vries R.P."/>
            <person name="Riley R."/>
            <person name="Wiebenga A."/>
            <person name="Aguilar-Osorio G."/>
            <person name="Amillis S."/>
            <person name="Uchima C.A."/>
            <person name="Anderluh G."/>
            <person name="Asadollahi M."/>
            <person name="Askin M."/>
            <person name="Barry K."/>
            <person name="Battaglia E."/>
            <person name="Bayram O."/>
            <person name="Benocci T."/>
            <person name="Braus-Stromeyer S.A."/>
            <person name="Caldana C."/>
            <person name="Canovas D."/>
            <person name="Cerqueira G.C."/>
            <person name="Chen F."/>
            <person name="Chen W."/>
            <person name="Choi C."/>
            <person name="Clum A."/>
            <person name="Dos Santos R.A."/>
            <person name="Damasio A.R."/>
            <person name="Diallinas G."/>
            <person name="Emri T."/>
            <person name="Fekete E."/>
            <person name="Flipphi M."/>
            <person name="Freyberg S."/>
            <person name="Gallo A."/>
            <person name="Gournas C."/>
            <person name="Habgood R."/>
            <person name="Hainaut M."/>
            <person name="Harispe M.L."/>
            <person name="Henrissat B."/>
            <person name="Hilden K.S."/>
            <person name="Hope R."/>
            <person name="Hossain A."/>
            <person name="Karabika E."/>
            <person name="Karaffa L."/>
            <person name="Karanyi Z."/>
            <person name="Krasevec N."/>
            <person name="Kuo A."/>
            <person name="Kusch H."/>
            <person name="LaButti K."/>
            <person name="Lagendijk E.L."/>
            <person name="Lapidus A."/>
            <person name="Levasseur A."/>
            <person name="Lindquist E."/>
            <person name="Lipzen A."/>
            <person name="Logrieco A.F."/>
            <person name="MacCabe A."/>
            <person name="Maekelae M.R."/>
            <person name="Malavazi I."/>
            <person name="Melin P."/>
            <person name="Meyer V."/>
            <person name="Mielnichuk N."/>
            <person name="Miskei M."/>
            <person name="Molnar A.P."/>
            <person name="Mule G."/>
            <person name="Ngan C.Y."/>
            <person name="Orejas M."/>
            <person name="Orosz E."/>
            <person name="Ouedraogo J.P."/>
            <person name="Overkamp K.M."/>
            <person name="Park H.-S."/>
            <person name="Perrone G."/>
            <person name="Piumi F."/>
            <person name="Punt P.J."/>
            <person name="Ram A.F."/>
            <person name="Ramon A."/>
            <person name="Rauscher S."/>
            <person name="Record E."/>
            <person name="Riano-Pachon D.M."/>
            <person name="Robert V."/>
            <person name="Roehrig J."/>
            <person name="Ruller R."/>
            <person name="Salamov A."/>
            <person name="Salih N.S."/>
            <person name="Samson R.A."/>
            <person name="Sandor E."/>
            <person name="Sanguinetti M."/>
            <person name="Schuetze T."/>
            <person name="Sepcic K."/>
            <person name="Shelest E."/>
            <person name="Sherlock G."/>
            <person name="Sophianopoulou V."/>
            <person name="Squina F.M."/>
            <person name="Sun H."/>
            <person name="Susca A."/>
            <person name="Todd R.B."/>
            <person name="Tsang A."/>
            <person name="Unkles S.E."/>
            <person name="van de Wiele N."/>
            <person name="van Rossen-Uffink D."/>
            <person name="Oliveira J.V."/>
            <person name="Vesth T.C."/>
            <person name="Visser J."/>
            <person name="Yu J.-H."/>
            <person name="Zhou M."/>
            <person name="Andersen M.R."/>
            <person name="Archer D.B."/>
            <person name="Baker S.E."/>
            <person name="Benoit I."/>
            <person name="Brakhage A.A."/>
            <person name="Braus G.H."/>
            <person name="Fischer R."/>
            <person name="Frisvad J.C."/>
            <person name="Goldman G.H."/>
            <person name="Houbraken J."/>
            <person name="Oakley B."/>
            <person name="Pocsi I."/>
            <person name="Scazzocchio C."/>
            <person name="Seiboth B."/>
            <person name="vanKuyk P.A."/>
            <person name="Wortman J."/>
            <person name="Dyer P.S."/>
            <person name="Grigoriev I.V."/>
        </authorList>
    </citation>
    <scope>NUCLEOTIDE SEQUENCE [LARGE SCALE GENOMIC DNA]</scope>
    <source>
        <strain evidence="13">CBS 506.65</strain>
    </source>
</reference>
<accession>A0A1L9S6A0</accession>
<protein>
    <recommendedName>
        <fullName evidence="3 10">Protein ROT1</fullName>
    </recommendedName>
</protein>
<dbReference type="Proteomes" id="UP000184188">
    <property type="component" value="Unassembled WGS sequence"/>
</dbReference>
<evidence type="ECO:0000256" key="9">
    <source>
        <dbReference type="ARBA" id="ARBA00024969"/>
    </source>
</evidence>
<keyword evidence="6 10" id="KW-0256">Endoplasmic reticulum</keyword>
<evidence type="ECO:0000256" key="3">
    <source>
        <dbReference type="ARBA" id="ARBA00017291"/>
    </source>
</evidence>
<evidence type="ECO:0000256" key="1">
    <source>
        <dbReference type="ARBA" id="ARBA00004115"/>
    </source>
</evidence>
<evidence type="ECO:0000256" key="4">
    <source>
        <dbReference type="ARBA" id="ARBA00022692"/>
    </source>
</evidence>
<dbReference type="GO" id="GO:0006458">
    <property type="term" value="P:'de novo' protein folding"/>
    <property type="evidence" value="ECO:0007669"/>
    <property type="project" value="InterPro"/>
</dbReference>
<keyword evidence="5 11" id="KW-0732">Signal</keyword>
<evidence type="ECO:0000256" key="2">
    <source>
        <dbReference type="ARBA" id="ARBA00007149"/>
    </source>
</evidence>
<feature type="chain" id="PRO_5012273494" description="Protein ROT1" evidence="11">
    <location>
        <begin position="18"/>
        <end position="267"/>
    </location>
</feature>
<name>A0A1L9S6A0_9EURO</name>
<gene>
    <name evidence="12" type="ORF">ASPZODRAFT_1290455</name>
</gene>
<comment type="function">
    <text evidence="9 10">Required for normal levels of the cell wall 1,6-beta-glucan. Involved in a protein folding machinery chaperoning proteins acting in various physiological processes including cell wall synthesis and lysis of autophagic bodies.</text>
</comment>
<feature type="signal peptide" evidence="11">
    <location>
        <begin position="1"/>
        <end position="17"/>
    </location>
</feature>
<keyword evidence="4" id="KW-0812">Transmembrane</keyword>
<dbReference type="PANTHER" id="PTHR28090">
    <property type="entry name" value="PROTEIN ROT1"/>
    <property type="match status" value="1"/>
</dbReference>
<evidence type="ECO:0000256" key="7">
    <source>
        <dbReference type="ARBA" id="ARBA00022989"/>
    </source>
</evidence>